<gene>
    <name evidence="7" type="ORF">MYCFIDRAFT_187864</name>
</gene>
<dbReference type="EMBL" id="KB446557">
    <property type="protein sequence ID" value="EME85166.1"/>
    <property type="molecule type" value="Genomic_DNA"/>
</dbReference>
<dbReference type="eggNOG" id="KOG1663">
    <property type="taxonomic scope" value="Eukaryota"/>
</dbReference>
<keyword evidence="4" id="KW-0949">S-adenosyl-L-methionine</keyword>
<dbReference type="Gene3D" id="3.40.50.150">
    <property type="entry name" value="Vaccinia Virus protein VP39"/>
    <property type="match status" value="1"/>
</dbReference>
<dbReference type="InterPro" id="IPR029063">
    <property type="entry name" value="SAM-dependent_MTases_sf"/>
</dbReference>
<evidence type="ECO:0000313" key="7">
    <source>
        <dbReference type="EMBL" id="EME85166.1"/>
    </source>
</evidence>
<keyword evidence="8" id="KW-1185">Reference proteome</keyword>
<dbReference type="Pfam" id="PF01596">
    <property type="entry name" value="Methyltransf_3"/>
    <property type="match status" value="1"/>
</dbReference>
<dbReference type="Proteomes" id="UP000016932">
    <property type="component" value="Unassembled WGS sequence"/>
</dbReference>
<dbReference type="GeneID" id="19334970"/>
<protein>
    <recommendedName>
        <fullName evidence="1">catechol O-methyltransferase</fullName>
        <ecNumber evidence="1">2.1.1.6</ecNumber>
    </recommendedName>
</protein>
<dbReference type="SMR" id="M3AKR3"/>
<sequence>MQQQDFDESKAYQQQGPVDFDDGRELELLNFVYSRPNIDEIRNSPQKVLQAIDEFGRTRKYLMNVGEFKGRTVELGGYVGYSAILFAEALRKVGGQKYYSLERNPEFAAVLLALVDLAGLSDIVKVEVGSSDASIQRLHSSGHLQHIDMLFLDHWKPAYVTDLKLCEELRLIKPGSILVADNVISPGNPPYLEYVRSTVAEKREKARTPQGADAIQGLFSPKQVELYKNRVPNGELADSIGNPSLVYESELIEGFEPTGEADALEVSRCIREETLLNE</sequence>
<accession>M3AKR3</accession>
<dbReference type="GO" id="GO:0006584">
    <property type="term" value="P:catecholamine metabolic process"/>
    <property type="evidence" value="ECO:0007669"/>
    <property type="project" value="UniProtKB-KW"/>
</dbReference>
<evidence type="ECO:0000256" key="3">
    <source>
        <dbReference type="ARBA" id="ARBA00022679"/>
    </source>
</evidence>
<evidence type="ECO:0000256" key="6">
    <source>
        <dbReference type="ARBA" id="ARBA00023453"/>
    </source>
</evidence>
<evidence type="ECO:0000256" key="2">
    <source>
        <dbReference type="ARBA" id="ARBA00022603"/>
    </source>
</evidence>
<name>M3AKR3_PSEFD</name>
<dbReference type="AlphaFoldDB" id="M3AKR3"/>
<proteinExistence type="inferred from homology"/>
<dbReference type="PANTHER" id="PTHR43836">
    <property type="entry name" value="CATECHOL O-METHYLTRANSFERASE 1-RELATED"/>
    <property type="match status" value="1"/>
</dbReference>
<dbReference type="OrthoDB" id="186626at2759"/>
<comment type="similarity">
    <text evidence="6">Belongs to the class I-like SAM-binding methyltransferase superfamily. Cation-dependent O-methyltransferase family.</text>
</comment>
<keyword evidence="2" id="KW-0489">Methyltransferase</keyword>
<dbReference type="SUPFAM" id="SSF53335">
    <property type="entry name" value="S-adenosyl-L-methionine-dependent methyltransferases"/>
    <property type="match status" value="1"/>
</dbReference>
<dbReference type="STRING" id="383855.M3AKR3"/>
<evidence type="ECO:0000256" key="1">
    <source>
        <dbReference type="ARBA" id="ARBA00012880"/>
    </source>
</evidence>
<evidence type="ECO:0000313" key="8">
    <source>
        <dbReference type="Proteomes" id="UP000016932"/>
    </source>
</evidence>
<evidence type="ECO:0000256" key="4">
    <source>
        <dbReference type="ARBA" id="ARBA00022691"/>
    </source>
</evidence>
<dbReference type="PANTHER" id="PTHR43836:SF2">
    <property type="entry name" value="CATECHOL O-METHYLTRANSFERASE 1-RELATED"/>
    <property type="match status" value="1"/>
</dbReference>
<dbReference type="EC" id="2.1.1.6" evidence="1"/>
<evidence type="ECO:0000256" key="5">
    <source>
        <dbReference type="ARBA" id="ARBA00022939"/>
    </source>
</evidence>
<dbReference type="PROSITE" id="PS51682">
    <property type="entry name" value="SAM_OMT_I"/>
    <property type="match status" value="1"/>
</dbReference>
<dbReference type="HOGENOM" id="CLU_050461_0_0_1"/>
<keyword evidence="5" id="KW-0128">Catecholamine metabolism</keyword>
<reference evidence="7 8" key="1">
    <citation type="journal article" date="2012" name="PLoS Pathog.">
        <title>Diverse lifestyles and strategies of plant pathogenesis encoded in the genomes of eighteen Dothideomycetes fungi.</title>
        <authorList>
            <person name="Ohm R.A."/>
            <person name="Feau N."/>
            <person name="Henrissat B."/>
            <person name="Schoch C.L."/>
            <person name="Horwitz B.A."/>
            <person name="Barry K.W."/>
            <person name="Condon B.J."/>
            <person name="Copeland A.C."/>
            <person name="Dhillon B."/>
            <person name="Glaser F."/>
            <person name="Hesse C.N."/>
            <person name="Kosti I."/>
            <person name="LaButti K."/>
            <person name="Lindquist E.A."/>
            <person name="Lucas S."/>
            <person name="Salamov A.A."/>
            <person name="Bradshaw R.E."/>
            <person name="Ciuffetti L."/>
            <person name="Hamelin R.C."/>
            <person name="Kema G.H.J."/>
            <person name="Lawrence C."/>
            <person name="Scott J.A."/>
            <person name="Spatafora J.W."/>
            <person name="Turgeon B.G."/>
            <person name="de Wit P.J.G.M."/>
            <person name="Zhong S."/>
            <person name="Goodwin S.B."/>
            <person name="Grigoriev I.V."/>
        </authorList>
    </citation>
    <scope>NUCLEOTIDE SEQUENCE [LARGE SCALE GENOMIC DNA]</scope>
    <source>
        <strain evidence="7 8">CIRAD86</strain>
    </source>
</reference>
<dbReference type="KEGG" id="pfj:MYCFIDRAFT_187864"/>
<keyword evidence="3" id="KW-0808">Transferase</keyword>
<organism evidence="7 8">
    <name type="scientific">Pseudocercospora fijiensis (strain CIRAD86)</name>
    <name type="common">Black leaf streak disease fungus</name>
    <name type="synonym">Mycosphaerella fijiensis</name>
    <dbReference type="NCBI Taxonomy" id="383855"/>
    <lineage>
        <taxon>Eukaryota</taxon>
        <taxon>Fungi</taxon>
        <taxon>Dikarya</taxon>
        <taxon>Ascomycota</taxon>
        <taxon>Pezizomycotina</taxon>
        <taxon>Dothideomycetes</taxon>
        <taxon>Dothideomycetidae</taxon>
        <taxon>Mycosphaerellales</taxon>
        <taxon>Mycosphaerellaceae</taxon>
        <taxon>Pseudocercospora</taxon>
    </lineage>
</organism>
<dbReference type="VEuPathDB" id="FungiDB:MYCFIDRAFT_187864"/>
<dbReference type="GO" id="GO:0008171">
    <property type="term" value="F:O-methyltransferase activity"/>
    <property type="evidence" value="ECO:0007669"/>
    <property type="project" value="InterPro"/>
</dbReference>
<dbReference type="RefSeq" id="XP_007925630.1">
    <property type="nucleotide sequence ID" value="XM_007927439.1"/>
</dbReference>
<dbReference type="InterPro" id="IPR002935">
    <property type="entry name" value="SAM_O-MeTrfase"/>
</dbReference>
<dbReference type="GO" id="GO:0032259">
    <property type="term" value="P:methylation"/>
    <property type="evidence" value="ECO:0007669"/>
    <property type="project" value="UniProtKB-KW"/>
</dbReference>